<dbReference type="Gene3D" id="2.30.40.10">
    <property type="entry name" value="Urease, subunit C, domain 1"/>
    <property type="match status" value="1"/>
</dbReference>
<reference evidence="2 3" key="1">
    <citation type="submission" date="2019-11" db="EMBL/GenBank/DDBJ databases">
        <title>Escherichia alba sp. nov. isolated from the gut of plastic-eating superworms Zophobas atratus.</title>
        <authorList>
            <person name="Yang Y."/>
        </authorList>
    </citation>
    <scope>NUCLEOTIDE SEQUENCE [LARGE SCALE GENOMIC DNA]</scope>
    <source>
        <strain evidence="3">BIT-B35</strain>
    </source>
</reference>
<dbReference type="PANTHER" id="PTHR22642">
    <property type="entry name" value="IMIDAZOLONEPROPIONASE"/>
    <property type="match status" value="1"/>
</dbReference>
<sequence length="581" mass="64040">MTDSLNPDVIYHHGKIYTADRNDSFCEAIAFKNGYITATGASRELLKLAGPLTEIVDLNQRVALPGLIDSHMHPFWGGKQLRGCHLDYAALTVEETLARIQKHLDADPLKEQDDWLTVRAWQRQAMVPAGADMSRRALDTLNTRRPVVLFSNDCHTLAANSRALQMLGIDESTPVPADGKIGRDADGRLNGILEDAPAMRAFDSIPTGTPAQCALIARHVQQVLNQQGVTTVMDTRVDEEPLRAFAALRDGGELTIRLCGAREITPDSVSGPEDARRALEEIVAFNQRWNDPVWQPAPGFGLSHVKFFVDGVLQPPTMTASLLEPYRKNQGTHARPDWQPTATDSYGDLYFSREVLNALIHECGRAGVHPHLHTVAEGAIEMALDALSAMRQAWPEKDVRPGLAHNELVAAHQYARFAALGAAAVLSYQWAGLPAVLIDEERAMLGEARFQHLEPQGRFLDAGVRLAYGSDWPIDRLDEWYNLQVAMTRRAWDSEGQPAGPRLDNDRNLTLTEALRSATIDAAWMIARDGEIGSLEPGKLADMIILQDDIFSRPPETLFSTRVACTIVGGKVVWQARAATL</sequence>
<dbReference type="GO" id="GO:0016810">
    <property type="term" value="F:hydrolase activity, acting on carbon-nitrogen (but not peptide) bonds"/>
    <property type="evidence" value="ECO:0007669"/>
    <property type="project" value="InterPro"/>
</dbReference>
<dbReference type="InterPro" id="IPR011059">
    <property type="entry name" value="Metal-dep_hydrolase_composite"/>
</dbReference>
<dbReference type="Proteomes" id="UP000477739">
    <property type="component" value="Unassembled WGS sequence"/>
</dbReference>
<dbReference type="InterPro" id="IPR032466">
    <property type="entry name" value="Metal_Hydrolase"/>
</dbReference>
<dbReference type="CDD" id="cd01300">
    <property type="entry name" value="YtcJ_like"/>
    <property type="match status" value="1"/>
</dbReference>
<dbReference type="Pfam" id="PF07969">
    <property type="entry name" value="Amidohydro_3"/>
    <property type="match status" value="1"/>
</dbReference>
<comment type="caution">
    <text evidence="2">The sequence shown here is derived from an EMBL/GenBank/DDBJ whole genome shotgun (WGS) entry which is preliminary data.</text>
</comment>
<dbReference type="AlphaFoldDB" id="A0A6L6IR84"/>
<feature type="domain" description="Amidohydrolase 3" evidence="1">
    <location>
        <begin position="54"/>
        <end position="573"/>
    </location>
</feature>
<organism evidence="2 3">
    <name type="scientific">Intestinirhabdus alba</name>
    <dbReference type="NCBI Taxonomy" id="2899544"/>
    <lineage>
        <taxon>Bacteria</taxon>
        <taxon>Pseudomonadati</taxon>
        <taxon>Pseudomonadota</taxon>
        <taxon>Gammaproteobacteria</taxon>
        <taxon>Enterobacterales</taxon>
        <taxon>Enterobacteriaceae</taxon>
        <taxon>Intestinirhabdus</taxon>
    </lineage>
</organism>
<keyword evidence="3" id="KW-1185">Reference proteome</keyword>
<evidence type="ECO:0000313" key="2">
    <source>
        <dbReference type="EMBL" id="MTH47896.1"/>
    </source>
</evidence>
<evidence type="ECO:0000313" key="3">
    <source>
        <dbReference type="Proteomes" id="UP000477739"/>
    </source>
</evidence>
<dbReference type="RefSeq" id="WP_155109418.1">
    <property type="nucleotide sequence ID" value="NZ_WMJZ01000025.1"/>
</dbReference>
<dbReference type="OrthoDB" id="9766983at2"/>
<evidence type="ECO:0000259" key="1">
    <source>
        <dbReference type="Pfam" id="PF07969"/>
    </source>
</evidence>
<dbReference type="Gene3D" id="3.20.20.140">
    <property type="entry name" value="Metal-dependent hydrolases"/>
    <property type="match status" value="1"/>
</dbReference>
<proteinExistence type="predicted"/>
<dbReference type="EMBL" id="WMJZ01000025">
    <property type="protein sequence ID" value="MTH47896.1"/>
    <property type="molecule type" value="Genomic_DNA"/>
</dbReference>
<accession>A0A6L6IR84</accession>
<dbReference type="InterPro" id="IPR033932">
    <property type="entry name" value="YtcJ-like"/>
</dbReference>
<dbReference type="SUPFAM" id="SSF51338">
    <property type="entry name" value="Composite domain of metallo-dependent hydrolases"/>
    <property type="match status" value="1"/>
</dbReference>
<dbReference type="Gene3D" id="3.10.310.70">
    <property type="match status" value="1"/>
</dbReference>
<name>A0A6L6IR84_9ENTR</name>
<dbReference type="InterPro" id="IPR013108">
    <property type="entry name" value="Amidohydro_3"/>
</dbReference>
<dbReference type="PANTHER" id="PTHR22642:SF2">
    <property type="entry name" value="PROTEIN LONG AFTER FAR-RED 3"/>
    <property type="match status" value="1"/>
</dbReference>
<dbReference type="SUPFAM" id="SSF51556">
    <property type="entry name" value="Metallo-dependent hydrolases"/>
    <property type="match status" value="1"/>
</dbReference>
<protein>
    <submittedName>
        <fullName evidence="2">Amidohydrolase family protein</fullName>
    </submittedName>
</protein>
<gene>
    <name evidence="2" type="ORF">GJV78_16805</name>
</gene>